<gene>
    <name evidence="1" type="ordered locus">Bcep1808_4291</name>
</gene>
<dbReference type="Proteomes" id="UP000002287">
    <property type="component" value="Chromosome 2"/>
</dbReference>
<accession>A4JLW5</accession>
<name>A4JLW5_BURVG</name>
<protein>
    <submittedName>
        <fullName evidence="1">Uncharacterized protein</fullName>
    </submittedName>
</protein>
<organism evidence="1 2">
    <name type="scientific">Burkholderia vietnamiensis (strain G4 / LMG 22486)</name>
    <name type="common">Burkholderia cepacia (strain R1808)</name>
    <dbReference type="NCBI Taxonomy" id="269482"/>
    <lineage>
        <taxon>Bacteria</taxon>
        <taxon>Pseudomonadati</taxon>
        <taxon>Pseudomonadota</taxon>
        <taxon>Betaproteobacteria</taxon>
        <taxon>Burkholderiales</taxon>
        <taxon>Burkholderiaceae</taxon>
        <taxon>Burkholderia</taxon>
        <taxon>Burkholderia cepacia complex</taxon>
    </lineage>
</organism>
<reference evidence="2" key="1">
    <citation type="submission" date="2007-03" db="EMBL/GenBank/DDBJ databases">
        <title>Complete sequence of chromosome 2 of Burkholderia vietnamiensis G4.</title>
        <authorList>
            <consortium name="US DOE Joint Genome Institute"/>
            <person name="Copeland A."/>
            <person name="Lucas S."/>
            <person name="Lapidus A."/>
            <person name="Barry K."/>
            <person name="Detter J.C."/>
            <person name="Glavina del Rio T."/>
            <person name="Hammon N."/>
            <person name="Israni S."/>
            <person name="Dalin E."/>
            <person name="Tice H."/>
            <person name="Pitluck S."/>
            <person name="Chain P."/>
            <person name="Malfatti S."/>
            <person name="Shin M."/>
            <person name="Vergez L."/>
            <person name="Schmutz J."/>
            <person name="Larimer F."/>
            <person name="Land M."/>
            <person name="Hauser L."/>
            <person name="Kyrpides N."/>
            <person name="Tiedje J."/>
            <person name="Richardson P."/>
        </authorList>
    </citation>
    <scope>NUCLEOTIDE SEQUENCE [LARGE SCALE GENOMIC DNA]</scope>
    <source>
        <strain evidence="2">G4 / LMG 22486</strain>
    </source>
</reference>
<dbReference type="EMBL" id="CP000615">
    <property type="protein sequence ID" value="ABO57268.1"/>
    <property type="molecule type" value="Genomic_DNA"/>
</dbReference>
<proteinExistence type="predicted"/>
<dbReference type="AlphaFoldDB" id="A4JLW5"/>
<dbReference type="KEGG" id="bvi:Bcep1808_4291"/>
<evidence type="ECO:0000313" key="1">
    <source>
        <dbReference type="EMBL" id="ABO57268.1"/>
    </source>
</evidence>
<dbReference type="HOGENOM" id="CLU_185888_0_0_4"/>
<evidence type="ECO:0000313" key="2">
    <source>
        <dbReference type="Proteomes" id="UP000002287"/>
    </source>
</evidence>
<sequence>MPIARTDLNWEDSAINRKQRYVVREIHNDFSELEHNRPVLLHVRLRHPPDATATYSGLYRIKACEIDRPRRSVKFPRVWSLQIPPPNDRRLSR</sequence>